<keyword evidence="4" id="KW-1185">Reference proteome</keyword>
<keyword evidence="1" id="KW-0175">Coiled coil</keyword>
<dbReference type="OrthoDB" id="9789229at2"/>
<dbReference type="RefSeq" id="WP_115481828.1">
    <property type="nucleotide sequence ID" value="NZ_QRCT01000023.1"/>
</dbReference>
<dbReference type="Proteomes" id="UP000255036">
    <property type="component" value="Unassembled WGS sequence"/>
</dbReference>
<accession>A0A371AVD2</accession>
<keyword evidence="2" id="KW-0472">Membrane</keyword>
<feature type="transmembrane region" description="Helical" evidence="2">
    <location>
        <begin position="38"/>
        <end position="59"/>
    </location>
</feature>
<feature type="transmembrane region" description="Helical" evidence="2">
    <location>
        <begin position="142"/>
        <end position="168"/>
    </location>
</feature>
<reference evidence="3 4" key="1">
    <citation type="submission" date="2018-07" db="EMBL/GenBank/DDBJ databases">
        <title>Anaerosacharophilus polymeroproducens gen. nov. sp. nov., an anaerobic bacterium isolated from salt field.</title>
        <authorList>
            <person name="Kim W."/>
            <person name="Yang S.-H."/>
            <person name="Oh J."/>
            <person name="Lee J.-H."/>
            <person name="Kwon K.K."/>
        </authorList>
    </citation>
    <scope>NUCLEOTIDE SEQUENCE [LARGE SCALE GENOMIC DNA]</scope>
    <source>
        <strain evidence="3 4">MCWD5</strain>
    </source>
</reference>
<evidence type="ECO:0000313" key="4">
    <source>
        <dbReference type="Proteomes" id="UP000255036"/>
    </source>
</evidence>
<dbReference type="AlphaFoldDB" id="A0A371AVD2"/>
<dbReference type="EMBL" id="QRCT01000023">
    <property type="protein sequence ID" value="RDU23538.1"/>
    <property type="molecule type" value="Genomic_DNA"/>
</dbReference>
<organism evidence="3 4">
    <name type="scientific">Anaerosacchariphilus polymeriproducens</name>
    <dbReference type="NCBI Taxonomy" id="1812858"/>
    <lineage>
        <taxon>Bacteria</taxon>
        <taxon>Bacillati</taxon>
        <taxon>Bacillota</taxon>
        <taxon>Clostridia</taxon>
        <taxon>Lachnospirales</taxon>
        <taxon>Lachnospiraceae</taxon>
        <taxon>Anaerosacchariphilus</taxon>
    </lineage>
</organism>
<gene>
    <name evidence="3" type="ORF">DWV06_08860</name>
</gene>
<feature type="transmembrane region" description="Helical" evidence="2">
    <location>
        <begin position="109"/>
        <end position="130"/>
    </location>
</feature>
<dbReference type="Pfam" id="PF06541">
    <property type="entry name" value="ABC_trans_CmpB"/>
    <property type="match status" value="1"/>
</dbReference>
<protein>
    <recommendedName>
        <fullName evidence="5">ABC transporter permease</fullName>
    </recommendedName>
</protein>
<evidence type="ECO:0000313" key="3">
    <source>
        <dbReference type="EMBL" id="RDU23538.1"/>
    </source>
</evidence>
<feature type="transmembrane region" description="Helical" evidence="2">
    <location>
        <begin position="6"/>
        <end position="26"/>
    </location>
</feature>
<keyword evidence="2" id="KW-0812">Transmembrane</keyword>
<evidence type="ECO:0000256" key="1">
    <source>
        <dbReference type="SAM" id="Coils"/>
    </source>
</evidence>
<sequence>MINTIYQILWLFYIYSFIGWCIEVVYATLNTGKFVNRGFLNGPFCPIYGFGVLVVIILLEPIKENLVILFLGSLVLTSIIEFITGFVLKKVFNNSWWDYTDLPFNLCGYICLKFSIMWGIACVTIIQIIHPAVTYFVKLIPYNIGIIIISLIIISFCFDIIVTINAILELNKRLSLMNEISKKLKYISDELGENISNGVVDIMEISDEWKNNIGNIKVNLDEKKQEIYQLKESYRKLFEKKYIIHKRLMKAFPRMKSKNYQEVLDNLKSYYKNKKLR</sequence>
<proteinExistence type="predicted"/>
<comment type="caution">
    <text evidence="3">The sequence shown here is derived from an EMBL/GenBank/DDBJ whole genome shotgun (WGS) entry which is preliminary data.</text>
</comment>
<dbReference type="InterPro" id="IPR010540">
    <property type="entry name" value="CmpB_TMEM229"/>
</dbReference>
<evidence type="ECO:0000256" key="2">
    <source>
        <dbReference type="SAM" id="Phobius"/>
    </source>
</evidence>
<evidence type="ECO:0008006" key="5">
    <source>
        <dbReference type="Google" id="ProtNLM"/>
    </source>
</evidence>
<feature type="transmembrane region" description="Helical" evidence="2">
    <location>
        <begin position="65"/>
        <end position="88"/>
    </location>
</feature>
<feature type="coiled-coil region" evidence="1">
    <location>
        <begin position="206"/>
        <end position="240"/>
    </location>
</feature>
<name>A0A371AVD2_9FIRM</name>
<keyword evidence="2" id="KW-1133">Transmembrane helix</keyword>